<keyword evidence="5" id="KW-0347">Helicase</keyword>
<gene>
    <name evidence="12" type="ORF">PCL_08121</name>
</gene>
<dbReference type="PROSITE" id="PS51194">
    <property type="entry name" value="HELICASE_CTER"/>
    <property type="match status" value="1"/>
</dbReference>
<organism evidence="12 13">
    <name type="scientific">Purpureocillium lilacinum</name>
    <name type="common">Paecilomyces lilacinus</name>
    <dbReference type="NCBI Taxonomy" id="33203"/>
    <lineage>
        <taxon>Eukaryota</taxon>
        <taxon>Fungi</taxon>
        <taxon>Dikarya</taxon>
        <taxon>Ascomycota</taxon>
        <taxon>Pezizomycotina</taxon>
        <taxon>Sordariomycetes</taxon>
        <taxon>Hypocreomycetidae</taxon>
        <taxon>Hypocreales</taxon>
        <taxon>Ophiocordycipitaceae</taxon>
        <taxon>Purpureocillium</taxon>
    </lineage>
</organism>
<feature type="compositionally biased region" description="Basic and acidic residues" evidence="9">
    <location>
        <begin position="561"/>
        <end position="571"/>
    </location>
</feature>
<evidence type="ECO:0000259" key="10">
    <source>
        <dbReference type="PROSITE" id="PS51192"/>
    </source>
</evidence>
<dbReference type="SUPFAM" id="SSF52540">
    <property type="entry name" value="P-loop containing nucleoside triphosphate hydrolases"/>
    <property type="match status" value="2"/>
</dbReference>
<keyword evidence="4" id="KW-0378">Hydrolase</keyword>
<sequence>MEGTLRRDPFRWGVDDVAEELSKLARPCTRDPAALKDTVKEQEIDGNTLLTFEFVCSRQELFECLGIKLGGHKAALGFAIHRLRSQSPEFQAWKREFSRQDDQGLASEDDGAMANGEHVSTPAKQPATAVNGSTPTGGAAVLCGPGSVTNLKRKADALENRPSLPTASHSPGADNNSMSWPAVPGPEDPDAKKAPKRSRVAPTLLASMPVNLEPLPIATEADLVGESAAVDEQETDSSEYPWETFAPGAYLGQSSLPVSALMSYGRAMTSQVHSVDERTFTTGFPVVLPPGVRVVAARMMKRLLVKNGRVEALVHQGIFLETSQTPSEDGESVVDLLDLPESLDEETLREIEAEEAEAAAAKASSQHLDRDTVETTLREAMDRFKQSWNEVKLPRYARRAHQIWTKSRAKGTWHQDIIGARQRAKAFEDRLRKLAAEILDQTWSKPAEVRQQAWCLEQTLADRLYCQWLADTLESRVEPPKFAARAPAEQQVQPVDLPQSRLDSEILTSSDEDDFIVPDGPDDPVDDNQNPVSADAVPYAYQTPVKAETPTLFVDLTQLETPEKSPSRDRTGSVIDLTTPAKPRSPSETARSPVVPHVSPTASESEFDVEEIGKHNPSFWSKESDRKRLIICILWRLGHGRRSLIFEAVRLYNCYDFITAIIAPALAFTSNDDGDATSPKPLRTDTPDETCRFDATRLFLSYMKAKHCKEKRISELFRYKQDRALLANQVAISEKRNGQDDSDMATFHAFLGRVEPLFPLESQIVRLGYSDDDLGVLTDAEDDLLASPDTPSKPRRKAPKELVQNKEGVDMRLREKRRVEEQDARRRKLRAALGVTDMPSDRSRLIINEAKQDDEAFLYINDETAKRIKDHQIEGVRFMWNQIILQEDSQRQGCLLAHTMGLGKTMQVITFLVAVQEAARSPDPSAREQVPRDLRKSKTLVLCPAGLVDNWIDELLQWTSGDVLGPIRHVAALLNAGERLGTVAAWAQEGGVLVVGYNMLQRLIAANETTKAALLESPNIVVADEAHYLKNKEIKLHAICERFKTKCRIALTGTPLANNVEEYYSMVNWIAPGYLGTPDEFRQRFANPIHDGLWGDSLPWQKRKALKRLQELKETVAPKVHRATIQSLRRDLPPKKEFVLCIPATKLQKKLYDTYVTEVRKSEISQATVFKIVNDLMLLCNHPRCFVQKALNQKRGGAEERDKSSAEGQHKSEKESKLPTSVVTATLKEMNAYPDKDAVGLSMKAELLCLILDEAKRVGDKVLVFSQSVPTLDYLMYILRGQQRRVSRLDGSTNIAKRQEMVKEFNTGNQEVYLISTAAGGVGLNIHGANRVVIFDYKWNPVQEQQAIGRAFRIGQTKNVFVYRFMVAGSFEEDLQNKAVFKTQLASRVVDKKNPISWSNRLGSLVHPLHHVQPKNLSDFVGKDVILDKLISYKSDGDKAPIRFIVSTDTFEEEDPTNNLTAEELQEVDRMVKMNRLRLTDPKEYERLQEEQRRAEFRRQTLAVPYLHLDGPAQLMPALAPPGLTQSPPVARTTDGAQDGHPFSVGEGHGRPDGVGAGSRVLASLGTTIRPVAGASKATSALQPVPGTNTYFGDAASTSQSTTNRPSHAPEVQAAPQTPVRTVSTLPAIFSPPKQSRARAAFEQTLRTALGQLQKAQFPCVVGEVDGTVKKVATGIDKHLKADGLGFLKEDQRWRLLDHLVQSHHRFALAIVSGCFSLQYVALAAAEDMQLRLDGLNGLSDGDLEGQLAARPVADPRVRHAPGWYMSETLLTWIPKNLQNLQRSSSVSGAQLQSPRAREDLDVMREAAARRQQRQQGVQHRGSDA</sequence>
<feature type="region of interest" description="Disordered" evidence="9">
    <location>
        <begin position="781"/>
        <end position="809"/>
    </location>
</feature>
<evidence type="ECO:0000256" key="7">
    <source>
        <dbReference type="ARBA" id="ARBA00023125"/>
    </source>
</evidence>
<feature type="region of interest" description="Disordered" evidence="9">
    <location>
        <begin position="161"/>
        <end position="198"/>
    </location>
</feature>
<feature type="compositionally biased region" description="Polar residues" evidence="9">
    <location>
        <begin position="163"/>
        <end position="179"/>
    </location>
</feature>
<evidence type="ECO:0000256" key="4">
    <source>
        <dbReference type="ARBA" id="ARBA00022801"/>
    </source>
</evidence>
<feature type="region of interest" description="Disordered" evidence="9">
    <location>
        <begin position="560"/>
        <end position="609"/>
    </location>
</feature>
<evidence type="ECO:0000313" key="13">
    <source>
        <dbReference type="Proteomes" id="UP000245956"/>
    </source>
</evidence>
<feature type="region of interest" description="Disordered" evidence="9">
    <location>
        <begin position="1520"/>
        <end position="1559"/>
    </location>
</feature>
<dbReference type="Gene3D" id="3.40.50.300">
    <property type="entry name" value="P-loop containing nucleotide triphosphate hydrolases"/>
    <property type="match status" value="1"/>
</dbReference>
<dbReference type="InterPro" id="IPR056026">
    <property type="entry name" value="DUF7607"/>
</dbReference>
<dbReference type="SMART" id="SM00490">
    <property type="entry name" value="HELICc"/>
    <property type="match status" value="1"/>
</dbReference>
<feature type="compositionally biased region" description="Polar residues" evidence="9">
    <location>
        <begin position="1785"/>
        <end position="1794"/>
    </location>
</feature>
<dbReference type="InterPro" id="IPR044574">
    <property type="entry name" value="ARIP4-like"/>
</dbReference>
<reference evidence="12 13" key="1">
    <citation type="journal article" date="2016" name="Front. Microbiol.">
        <title>Genome and transcriptome sequences reveal the specific parasitism of the nematophagous Purpureocillium lilacinum 36-1.</title>
        <authorList>
            <person name="Xie J."/>
            <person name="Li S."/>
            <person name="Mo C."/>
            <person name="Xiao X."/>
            <person name="Peng D."/>
            <person name="Wang G."/>
            <person name="Xiao Y."/>
        </authorList>
    </citation>
    <scope>NUCLEOTIDE SEQUENCE [LARGE SCALE GENOMIC DNA]</scope>
    <source>
        <strain evidence="12 13">36-1</strain>
    </source>
</reference>
<comment type="similarity">
    <text evidence="2">Belongs to the SNF2/RAD54 helicase family.</text>
</comment>
<dbReference type="InterPro" id="IPR000330">
    <property type="entry name" value="SNF2_N"/>
</dbReference>
<protein>
    <submittedName>
        <fullName evidence="12">Chromatin-remodeling complex ATPase chain isw-1</fullName>
    </submittedName>
</protein>
<comment type="subcellular location">
    <subcellularLocation>
        <location evidence="1">Nucleus</location>
    </subcellularLocation>
</comment>
<dbReference type="InterPro" id="IPR049730">
    <property type="entry name" value="SNF2/RAD54-like_C"/>
</dbReference>
<dbReference type="Gene3D" id="3.40.50.10810">
    <property type="entry name" value="Tandem AAA-ATPase domain"/>
    <property type="match status" value="1"/>
</dbReference>
<proteinExistence type="inferred from homology"/>
<evidence type="ECO:0000256" key="6">
    <source>
        <dbReference type="ARBA" id="ARBA00022840"/>
    </source>
</evidence>
<evidence type="ECO:0000256" key="8">
    <source>
        <dbReference type="ARBA" id="ARBA00023242"/>
    </source>
</evidence>
<feature type="compositionally biased region" description="Polar residues" evidence="9">
    <location>
        <begin position="1577"/>
        <end position="1606"/>
    </location>
</feature>
<dbReference type="InterPro" id="IPR027417">
    <property type="entry name" value="P-loop_NTPase"/>
</dbReference>
<keyword evidence="7" id="KW-0238">DNA-binding</keyword>
<feature type="region of interest" description="Disordered" evidence="9">
    <location>
        <begin position="97"/>
        <end position="133"/>
    </location>
</feature>
<name>A0A2U3EJX3_PURLI</name>
<feature type="compositionally biased region" description="Acidic residues" evidence="9">
    <location>
        <begin position="510"/>
        <end position="526"/>
    </location>
</feature>
<evidence type="ECO:0000256" key="5">
    <source>
        <dbReference type="ARBA" id="ARBA00022806"/>
    </source>
</evidence>
<dbReference type="PANTHER" id="PTHR45797:SF1">
    <property type="entry name" value="HELICASE ARIP4"/>
    <property type="match status" value="1"/>
</dbReference>
<dbReference type="SMART" id="SM00487">
    <property type="entry name" value="DEXDc"/>
    <property type="match status" value="1"/>
</dbReference>
<dbReference type="InterPro" id="IPR001650">
    <property type="entry name" value="Helicase_C-like"/>
</dbReference>
<dbReference type="CDD" id="cd18007">
    <property type="entry name" value="DEXHc_ATRX-like"/>
    <property type="match status" value="1"/>
</dbReference>
<keyword evidence="6" id="KW-0067">ATP-binding</keyword>
<feature type="compositionally biased region" description="Basic and acidic residues" evidence="9">
    <location>
        <begin position="1196"/>
        <end position="1217"/>
    </location>
</feature>
<feature type="region of interest" description="Disordered" evidence="9">
    <location>
        <begin position="1196"/>
        <end position="1219"/>
    </location>
</feature>
<dbReference type="Pfam" id="PF00271">
    <property type="entry name" value="Helicase_C"/>
    <property type="match status" value="1"/>
</dbReference>
<feature type="domain" description="Helicase C-terminal" evidence="11">
    <location>
        <begin position="1250"/>
        <end position="1396"/>
    </location>
</feature>
<dbReference type="InterPro" id="IPR013761">
    <property type="entry name" value="SAM/pointed_sf"/>
</dbReference>
<dbReference type="GO" id="GO:0005524">
    <property type="term" value="F:ATP binding"/>
    <property type="evidence" value="ECO:0007669"/>
    <property type="project" value="UniProtKB-KW"/>
</dbReference>
<keyword evidence="8" id="KW-0539">Nucleus</keyword>
<evidence type="ECO:0000259" key="11">
    <source>
        <dbReference type="PROSITE" id="PS51194"/>
    </source>
</evidence>
<feature type="compositionally biased region" description="Basic and acidic residues" evidence="9">
    <location>
        <begin position="1796"/>
        <end position="1809"/>
    </location>
</feature>
<dbReference type="InterPro" id="IPR014001">
    <property type="entry name" value="Helicase_ATP-bd"/>
</dbReference>
<dbReference type="Proteomes" id="UP000245956">
    <property type="component" value="Unassembled WGS sequence"/>
</dbReference>
<feature type="region of interest" description="Disordered" evidence="9">
    <location>
        <begin position="1575"/>
        <end position="1620"/>
    </location>
</feature>
<evidence type="ECO:0000256" key="3">
    <source>
        <dbReference type="ARBA" id="ARBA00022741"/>
    </source>
</evidence>
<feature type="region of interest" description="Disordered" evidence="9">
    <location>
        <begin position="1785"/>
        <end position="1825"/>
    </location>
</feature>
<evidence type="ECO:0000256" key="2">
    <source>
        <dbReference type="ARBA" id="ARBA00007025"/>
    </source>
</evidence>
<dbReference type="GO" id="GO:0004386">
    <property type="term" value="F:helicase activity"/>
    <property type="evidence" value="ECO:0007669"/>
    <property type="project" value="UniProtKB-KW"/>
</dbReference>
<dbReference type="InterPro" id="IPR038718">
    <property type="entry name" value="SNF2-like_sf"/>
</dbReference>
<dbReference type="PANTHER" id="PTHR45797">
    <property type="entry name" value="RAD54-LIKE"/>
    <property type="match status" value="1"/>
</dbReference>
<dbReference type="CDD" id="cd18793">
    <property type="entry name" value="SF2_C_SNF"/>
    <property type="match status" value="1"/>
</dbReference>
<dbReference type="Pfam" id="PF00176">
    <property type="entry name" value="SNF2-rel_dom"/>
    <property type="match status" value="1"/>
</dbReference>
<feature type="region of interest" description="Disordered" evidence="9">
    <location>
        <begin position="507"/>
        <end position="531"/>
    </location>
</feature>
<feature type="compositionally biased region" description="Basic and acidic residues" evidence="9">
    <location>
        <begin position="799"/>
        <end position="809"/>
    </location>
</feature>
<dbReference type="PROSITE" id="PS51192">
    <property type="entry name" value="HELICASE_ATP_BIND_1"/>
    <property type="match status" value="1"/>
</dbReference>
<dbReference type="EMBL" id="LCWV01000003">
    <property type="protein sequence ID" value="PWI74807.1"/>
    <property type="molecule type" value="Genomic_DNA"/>
</dbReference>
<dbReference type="GO" id="GO:0016887">
    <property type="term" value="F:ATP hydrolysis activity"/>
    <property type="evidence" value="ECO:0007669"/>
    <property type="project" value="InterPro"/>
</dbReference>
<feature type="domain" description="Helicase ATP-binding" evidence="10">
    <location>
        <begin position="885"/>
        <end position="1073"/>
    </location>
</feature>
<dbReference type="GO" id="GO:0005634">
    <property type="term" value="C:nucleus"/>
    <property type="evidence" value="ECO:0007669"/>
    <property type="project" value="UniProtKB-SubCell"/>
</dbReference>
<dbReference type="GO" id="GO:0003677">
    <property type="term" value="F:DNA binding"/>
    <property type="evidence" value="ECO:0007669"/>
    <property type="project" value="UniProtKB-KW"/>
</dbReference>
<accession>A0A2U3EJX3</accession>
<dbReference type="Pfam" id="PF24580">
    <property type="entry name" value="DUF7607"/>
    <property type="match status" value="1"/>
</dbReference>
<dbReference type="Gene3D" id="1.10.150.50">
    <property type="entry name" value="Transcription Factor, Ets-1"/>
    <property type="match status" value="1"/>
</dbReference>
<comment type="caution">
    <text evidence="12">The sequence shown here is derived from an EMBL/GenBank/DDBJ whole genome shotgun (WGS) entry which is preliminary data.</text>
</comment>
<evidence type="ECO:0000313" key="12">
    <source>
        <dbReference type="EMBL" id="PWI74807.1"/>
    </source>
</evidence>
<evidence type="ECO:0000256" key="9">
    <source>
        <dbReference type="SAM" id="MobiDB-lite"/>
    </source>
</evidence>
<keyword evidence="3" id="KW-0547">Nucleotide-binding</keyword>
<evidence type="ECO:0000256" key="1">
    <source>
        <dbReference type="ARBA" id="ARBA00004123"/>
    </source>
</evidence>